<dbReference type="Gene3D" id="2.40.50.100">
    <property type="match status" value="1"/>
</dbReference>
<dbReference type="SUPFAM" id="SSF111369">
    <property type="entry name" value="HlyD-like secretion proteins"/>
    <property type="match status" value="1"/>
</dbReference>
<evidence type="ECO:0000256" key="2">
    <source>
        <dbReference type="SAM" id="Coils"/>
    </source>
</evidence>
<dbReference type="PANTHER" id="PTHR30469:SF38">
    <property type="entry name" value="HLYD FAMILY SECRETION PROTEIN"/>
    <property type="match status" value="1"/>
</dbReference>
<protein>
    <submittedName>
        <fullName evidence="6">Efflux RND transporter periplasmic adaptor subunit</fullName>
    </submittedName>
</protein>
<keyword evidence="2" id="KW-0175">Coiled coil</keyword>
<feature type="region of interest" description="Disordered" evidence="3">
    <location>
        <begin position="41"/>
        <end position="81"/>
    </location>
</feature>
<dbReference type="InterPro" id="IPR058792">
    <property type="entry name" value="Beta-barrel_RND_2"/>
</dbReference>
<dbReference type="Pfam" id="PF25954">
    <property type="entry name" value="Beta-barrel_RND_2"/>
    <property type="match status" value="1"/>
</dbReference>
<dbReference type="InterPro" id="IPR058625">
    <property type="entry name" value="MdtA-like_BSH"/>
</dbReference>
<dbReference type="Proteomes" id="UP000547674">
    <property type="component" value="Unassembled WGS sequence"/>
</dbReference>
<comment type="caution">
    <text evidence="6">The sequence shown here is derived from an EMBL/GenBank/DDBJ whole genome shotgun (WGS) entry which is preliminary data.</text>
</comment>
<evidence type="ECO:0000313" key="6">
    <source>
        <dbReference type="EMBL" id="NNF05422.1"/>
    </source>
</evidence>
<dbReference type="GO" id="GO:1990281">
    <property type="term" value="C:efflux pump complex"/>
    <property type="evidence" value="ECO:0007669"/>
    <property type="project" value="TreeGrafter"/>
</dbReference>
<feature type="domain" description="CusB-like beta-barrel" evidence="5">
    <location>
        <begin position="242"/>
        <end position="312"/>
    </location>
</feature>
<evidence type="ECO:0000259" key="5">
    <source>
        <dbReference type="Pfam" id="PF25954"/>
    </source>
</evidence>
<dbReference type="InterPro" id="IPR006143">
    <property type="entry name" value="RND_pump_MFP"/>
</dbReference>
<dbReference type="EMBL" id="JABDJR010000054">
    <property type="protein sequence ID" value="NNF05422.1"/>
    <property type="molecule type" value="Genomic_DNA"/>
</dbReference>
<organism evidence="6 7">
    <name type="scientific">Eiseniibacteriota bacterium</name>
    <dbReference type="NCBI Taxonomy" id="2212470"/>
    <lineage>
        <taxon>Bacteria</taxon>
        <taxon>Candidatus Eiseniibacteriota</taxon>
    </lineage>
</organism>
<evidence type="ECO:0000259" key="4">
    <source>
        <dbReference type="Pfam" id="PF25917"/>
    </source>
</evidence>
<evidence type="ECO:0000256" key="3">
    <source>
        <dbReference type="SAM" id="MobiDB-lite"/>
    </source>
</evidence>
<dbReference type="NCBIfam" id="TIGR01730">
    <property type="entry name" value="RND_mfp"/>
    <property type="match status" value="1"/>
</dbReference>
<feature type="compositionally biased region" description="Basic and acidic residues" evidence="3">
    <location>
        <begin position="57"/>
        <end position="67"/>
    </location>
</feature>
<gene>
    <name evidence="6" type="ORF">HKN21_01550</name>
</gene>
<dbReference type="PANTHER" id="PTHR30469">
    <property type="entry name" value="MULTIDRUG RESISTANCE PROTEIN MDTA"/>
    <property type="match status" value="1"/>
</dbReference>
<sequence>MGKIREVSGLSSTSRNRIWLLGGLWALLLCLVLVGCSGQAEGDEDSSSADSTDTAEAADKKKDKDSDNDGEDDEEETKALPVAVTVLNEGRIEATIRASASLEAERQVQVRAEAARHVVSLKAEEGDRVSKGQLLCSLKDDEQRSALTQAEVSLAAAKREFERQTELFGRELTSEENLNLAREKFEQQELVVKDARRELSYARVVSPMSGTVTQRLVTLGSQVSMGQHLFDVVDFESLVALVYVPEKNLKDLKVGLPVRLWARAVSDQAYEAKIKRIAPVVDPSTGTVKVTVAVGGQAKLRPGLFVDVEIVTQVHDQALLIPKRSLIFDNDQVLLFRLVNGTTVERLMVEEALSDEMNLMPKSGFALGDTIVVAGQTALKDGSKVEVVEVRTGESLNP</sequence>
<dbReference type="Gene3D" id="2.40.420.20">
    <property type="match status" value="1"/>
</dbReference>
<dbReference type="FunFam" id="2.40.30.170:FF:000010">
    <property type="entry name" value="Efflux RND transporter periplasmic adaptor subunit"/>
    <property type="match status" value="1"/>
</dbReference>
<dbReference type="GO" id="GO:0015562">
    <property type="term" value="F:efflux transmembrane transporter activity"/>
    <property type="evidence" value="ECO:0007669"/>
    <property type="project" value="TreeGrafter"/>
</dbReference>
<feature type="domain" description="Multidrug resistance protein MdtA-like barrel-sandwich hybrid" evidence="4">
    <location>
        <begin position="106"/>
        <end position="233"/>
    </location>
</feature>
<feature type="coiled-coil region" evidence="2">
    <location>
        <begin position="147"/>
        <end position="198"/>
    </location>
</feature>
<accession>A0A7Y2H1A0</accession>
<evidence type="ECO:0000313" key="7">
    <source>
        <dbReference type="Proteomes" id="UP000547674"/>
    </source>
</evidence>
<name>A0A7Y2H1A0_UNCEI</name>
<evidence type="ECO:0000256" key="1">
    <source>
        <dbReference type="ARBA" id="ARBA00009477"/>
    </source>
</evidence>
<comment type="similarity">
    <text evidence="1">Belongs to the membrane fusion protein (MFP) (TC 8.A.1) family.</text>
</comment>
<dbReference type="Pfam" id="PF25917">
    <property type="entry name" value="BSH_RND"/>
    <property type="match status" value="1"/>
</dbReference>
<dbReference type="Gene3D" id="2.40.30.170">
    <property type="match status" value="1"/>
</dbReference>
<proteinExistence type="inferred from homology"/>
<dbReference type="AlphaFoldDB" id="A0A7Y2H1A0"/>
<dbReference type="Gene3D" id="1.10.287.470">
    <property type="entry name" value="Helix hairpin bin"/>
    <property type="match status" value="1"/>
</dbReference>
<reference evidence="6 7" key="1">
    <citation type="submission" date="2020-03" db="EMBL/GenBank/DDBJ databases">
        <title>Metabolic flexibility allows generalist bacteria to become dominant in a frequently disturbed ecosystem.</title>
        <authorList>
            <person name="Chen Y.-J."/>
            <person name="Leung P.M."/>
            <person name="Bay S.K."/>
            <person name="Hugenholtz P."/>
            <person name="Kessler A.J."/>
            <person name="Shelley G."/>
            <person name="Waite D.W."/>
            <person name="Cook P.L."/>
            <person name="Greening C."/>
        </authorList>
    </citation>
    <scope>NUCLEOTIDE SEQUENCE [LARGE SCALE GENOMIC DNA]</scope>
    <source>
        <strain evidence="6">SS_bin_28</strain>
    </source>
</reference>